<gene>
    <name evidence="1" type="ORF">AVEN_165217_1</name>
</gene>
<accession>A0A4Y2B760</accession>
<sequence length="100" mass="11522">MKSAQPHHPYYTPRRSENLLAYLATSHPHTRGAHPRGFPQEVHSVIGYVANTTIPQLLYPPGKLEPAYLPCNFSSPYLKCPFWRDREKQVKLALLTYHHS</sequence>
<dbReference type="Proteomes" id="UP000499080">
    <property type="component" value="Unassembled WGS sequence"/>
</dbReference>
<dbReference type="AlphaFoldDB" id="A0A4Y2B760"/>
<keyword evidence="2" id="KW-1185">Reference proteome</keyword>
<proteinExistence type="predicted"/>
<organism evidence="1 2">
    <name type="scientific">Araneus ventricosus</name>
    <name type="common">Orbweaver spider</name>
    <name type="synonym">Epeira ventricosa</name>
    <dbReference type="NCBI Taxonomy" id="182803"/>
    <lineage>
        <taxon>Eukaryota</taxon>
        <taxon>Metazoa</taxon>
        <taxon>Ecdysozoa</taxon>
        <taxon>Arthropoda</taxon>
        <taxon>Chelicerata</taxon>
        <taxon>Arachnida</taxon>
        <taxon>Araneae</taxon>
        <taxon>Araneomorphae</taxon>
        <taxon>Entelegynae</taxon>
        <taxon>Araneoidea</taxon>
        <taxon>Araneidae</taxon>
        <taxon>Araneus</taxon>
    </lineage>
</organism>
<comment type="caution">
    <text evidence="1">The sequence shown here is derived from an EMBL/GenBank/DDBJ whole genome shotgun (WGS) entry which is preliminary data.</text>
</comment>
<protein>
    <submittedName>
        <fullName evidence="1">Uncharacterized protein</fullName>
    </submittedName>
</protein>
<evidence type="ECO:0000313" key="1">
    <source>
        <dbReference type="EMBL" id="GBL87617.1"/>
    </source>
</evidence>
<name>A0A4Y2B760_ARAVE</name>
<reference evidence="1 2" key="1">
    <citation type="journal article" date="2019" name="Sci. Rep.">
        <title>Orb-weaving spider Araneus ventricosus genome elucidates the spidroin gene catalogue.</title>
        <authorList>
            <person name="Kono N."/>
            <person name="Nakamura H."/>
            <person name="Ohtoshi R."/>
            <person name="Moran D.A.P."/>
            <person name="Shinohara A."/>
            <person name="Yoshida Y."/>
            <person name="Fujiwara M."/>
            <person name="Mori M."/>
            <person name="Tomita M."/>
            <person name="Arakawa K."/>
        </authorList>
    </citation>
    <scope>NUCLEOTIDE SEQUENCE [LARGE SCALE GENOMIC DNA]</scope>
</reference>
<dbReference type="EMBL" id="BGPR01000054">
    <property type="protein sequence ID" value="GBL87617.1"/>
    <property type="molecule type" value="Genomic_DNA"/>
</dbReference>
<evidence type="ECO:0000313" key="2">
    <source>
        <dbReference type="Proteomes" id="UP000499080"/>
    </source>
</evidence>